<proteinExistence type="inferred from homology"/>
<protein>
    <recommendedName>
        <fullName evidence="6">Probable membrane transporter protein</fullName>
    </recommendedName>
</protein>
<evidence type="ECO:0000313" key="8">
    <source>
        <dbReference type="Proteomes" id="UP000515847"/>
    </source>
</evidence>
<evidence type="ECO:0000256" key="4">
    <source>
        <dbReference type="ARBA" id="ARBA00022989"/>
    </source>
</evidence>
<dbReference type="EMBL" id="CP045798">
    <property type="protein sequence ID" value="QNB47501.1"/>
    <property type="molecule type" value="Genomic_DNA"/>
</dbReference>
<keyword evidence="6" id="KW-1003">Cell membrane</keyword>
<dbReference type="PANTHER" id="PTHR43701">
    <property type="entry name" value="MEMBRANE TRANSPORTER PROTEIN MJ0441-RELATED"/>
    <property type="match status" value="1"/>
</dbReference>
<dbReference type="GO" id="GO:0005886">
    <property type="term" value="C:plasma membrane"/>
    <property type="evidence" value="ECO:0007669"/>
    <property type="project" value="UniProtKB-SubCell"/>
</dbReference>
<dbReference type="RefSeq" id="WP_034423455.1">
    <property type="nucleotide sequence ID" value="NZ_CP045798.1"/>
</dbReference>
<evidence type="ECO:0000256" key="5">
    <source>
        <dbReference type="ARBA" id="ARBA00023136"/>
    </source>
</evidence>
<evidence type="ECO:0000256" key="6">
    <source>
        <dbReference type="RuleBase" id="RU363041"/>
    </source>
</evidence>
<dbReference type="PANTHER" id="PTHR43701:SF2">
    <property type="entry name" value="MEMBRANE TRANSPORTER PROTEIN YJNA-RELATED"/>
    <property type="match status" value="1"/>
</dbReference>
<keyword evidence="3 6" id="KW-0812">Transmembrane</keyword>
<evidence type="ECO:0000256" key="3">
    <source>
        <dbReference type="ARBA" id="ARBA00022692"/>
    </source>
</evidence>
<sequence length="121" mass="12703">MEFSLRSICRLGIIGILTGLINGLIGIGGGTILIPAMVFILGEEQHTAHGTSLAIILPTAIVSTFLYQANGHMDWGLAIKVATSGMLGGYLGAKLMEHIPAPKLKKLFGVFMAAAGIRMVL</sequence>
<dbReference type="KEGG" id="tfr:BR63_15140"/>
<comment type="subcellular location">
    <subcellularLocation>
        <location evidence="6">Cell membrane</location>
        <topology evidence="6">Multi-pass membrane protein</topology>
    </subcellularLocation>
    <subcellularLocation>
        <location evidence="1">Membrane</location>
        <topology evidence="1">Multi-pass membrane protein</topology>
    </subcellularLocation>
</comment>
<dbReference type="Proteomes" id="UP000515847">
    <property type="component" value="Chromosome"/>
</dbReference>
<dbReference type="InterPro" id="IPR051598">
    <property type="entry name" value="TSUP/Inactive_protease-like"/>
</dbReference>
<feature type="transmembrane region" description="Helical" evidence="6">
    <location>
        <begin position="12"/>
        <end position="41"/>
    </location>
</feature>
<evidence type="ECO:0000313" key="7">
    <source>
        <dbReference type="EMBL" id="QNB47501.1"/>
    </source>
</evidence>
<keyword evidence="4 6" id="KW-1133">Transmembrane helix</keyword>
<evidence type="ECO:0000256" key="2">
    <source>
        <dbReference type="ARBA" id="ARBA00009142"/>
    </source>
</evidence>
<dbReference type="Pfam" id="PF01925">
    <property type="entry name" value="TauE"/>
    <property type="match status" value="1"/>
</dbReference>
<accession>A0A7G6E5Z7</accession>
<keyword evidence="8" id="KW-1185">Reference proteome</keyword>
<gene>
    <name evidence="7" type="ORF">BR63_15140</name>
</gene>
<organism evidence="7 8">
    <name type="scientific">Thermanaerosceptrum fracticalcis</name>
    <dbReference type="NCBI Taxonomy" id="1712410"/>
    <lineage>
        <taxon>Bacteria</taxon>
        <taxon>Bacillati</taxon>
        <taxon>Bacillota</taxon>
        <taxon>Clostridia</taxon>
        <taxon>Eubacteriales</taxon>
        <taxon>Peptococcaceae</taxon>
        <taxon>Thermanaerosceptrum</taxon>
    </lineage>
</organism>
<keyword evidence="5 6" id="KW-0472">Membrane</keyword>
<dbReference type="AlphaFoldDB" id="A0A7G6E5Z7"/>
<dbReference type="OrthoDB" id="25340at2"/>
<reference evidence="7 8" key="1">
    <citation type="journal article" date="2019" name="Front. Microbiol.">
        <title>Thermoanaerosceptrum fracticalcis gen. nov. sp. nov., a Novel Fumarate-Fermenting Microorganism From a Deep Fractured Carbonate Aquifer of the US Great Basin.</title>
        <authorList>
            <person name="Hamilton-Brehm S.D."/>
            <person name="Stewart L.E."/>
            <person name="Zavarin M."/>
            <person name="Caldwell M."/>
            <person name="Lawson P.A."/>
            <person name="Onstott T.C."/>
            <person name="Grzymski J."/>
            <person name="Neveux I."/>
            <person name="Lollar B.S."/>
            <person name="Russell C.E."/>
            <person name="Moser D.P."/>
        </authorList>
    </citation>
    <scope>NUCLEOTIDE SEQUENCE [LARGE SCALE GENOMIC DNA]</scope>
    <source>
        <strain evidence="7 8">DRI-13</strain>
    </source>
</reference>
<feature type="transmembrane region" description="Helical" evidence="6">
    <location>
        <begin position="47"/>
        <end position="67"/>
    </location>
</feature>
<comment type="similarity">
    <text evidence="2 6">Belongs to the 4-toluene sulfonate uptake permease (TSUP) (TC 2.A.102) family.</text>
</comment>
<dbReference type="InterPro" id="IPR002781">
    <property type="entry name" value="TM_pro_TauE-like"/>
</dbReference>
<name>A0A7G6E5Z7_THEFR</name>
<evidence type="ECO:0000256" key="1">
    <source>
        <dbReference type="ARBA" id="ARBA00004141"/>
    </source>
</evidence>